<organism evidence="14 15">
    <name type="scientific">Furfurilactobacillus curtus</name>
    <dbReference type="NCBI Taxonomy" id="1746200"/>
    <lineage>
        <taxon>Bacteria</taxon>
        <taxon>Bacillati</taxon>
        <taxon>Bacillota</taxon>
        <taxon>Bacilli</taxon>
        <taxon>Lactobacillales</taxon>
        <taxon>Lactobacillaceae</taxon>
        <taxon>Furfurilactobacillus</taxon>
    </lineage>
</organism>
<keyword evidence="7 11" id="KW-0255">Endonuclease</keyword>
<gene>
    <name evidence="11 14" type="primary">rnmV</name>
    <name evidence="14" type="ORF">JCM31185_10910</name>
</gene>
<dbReference type="Pfam" id="PF13331">
    <property type="entry name" value="DUF4093"/>
    <property type="match status" value="1"/>
</dbReference>
<evidence type="ECO:0000313" key="14">
    <source>
        <dbReference type="EMBL" id="GKT05803.1"/>
    </source>
</evidence>
<keyword evidence="2 11" id="KW-0690">Ribosome biogenesis</keyword>
<dbReference type="PANTHER" id="PTHR39156">
    <property type="entry name" value="RIBONUCLEASE M5"/>
    <property type="match status" value="1"/>
</dbReference>
<comment type="similarity">
    <text evidence="11">Belongs to the ribonuclease M5 family.</text>
</comment>
<evidence type="ECO:0000256" key="5">
    <source>
        <dbReference type="ARBA" id="ARBA00022723"/>
    </source>
</evidence>
<dbReference type="PANTHER" id="PTHR39156:SF2">
    <property type="entry name" value="DNA PRIMASE (BACTERIAL TYPE) AND SMALL PRIMASE-LIKE PROTEINS"/>
    <property type="match status" value="1"/>
</dbReference>
<evidence type="ECO:0000256" key="8">
    <source>
        <dbReference type="ARBA" id="ARBA00022801"/>
    </source>
</evidence>
<name>A0ABQ5JNB4_9LACO</name>
<evidence type="ECO:0000256" key="12">
    <source>
        <dbReference type="NCBIfam" id="TIGR00334"/>
    </source>
</evidence>
<evidence type="ECO:0000259" key="13">
    <source>
        <dbReference type="PROSITE" id="PS50880"/>
    </source>
</evidence>
<feature type="domain" description="Toprim" evidence="13">
    <location>
        <begin position="5"/>
        <end position="88"/>
    </location>
</feature>
<dbReference type="Proteomes" id="UP001628078">
    <property type="component" value="Unassembled WGS sequence"/>
</dbReference>
<dbReference type="RefSeq" id="WP_407883347.1">
    <property type="nucleotide sequence ID" value="NZ_BQXO01000002.1"/>
</dbReference>
<evidence type="ECO:0000313" key="15">
    <source>
        <dbReference type="Proteomes" id="UP001628078"/>
    </source>
</evidence>
<keyword evidence="4 11" id="KW-0540">Nuclease</keyword>
<proteinExistence type="inferred from homology"/>
<dbReference type="InterPro" id="IPR006171">
    <property type="entry name" value="TOPRIM_dom"/>
</dbReference>
<evidence type="ECO:0000256" key="2">
    <source>
        <dbReference type="ARBA" id="ARBA00022517"/>
    </source>
</evidence>
<comment type="caution">
    <text evidence="14">The sequence shown here is derived from an EMBL/GenBank/DDBJ whole genome shotgun (WGS) entry which is preliminary data.</text>
</comment>
<keyword evidence="15" id="KW-1185">Reference proteome</keyword>
<dbReference type="SMART" id="SM00493">
    <property type="entry name" value="TOPRIM"/>
    <property type="match status" value="1"/>
</dbReference>
<evidence type="ECO:0000256" key="7">
    <source>
        <dbReference type="ARBA" id="ARBA00022759"/>
    </source>
</evidence>
<keyword evidence="8 11" id="KW-0378">Hydrolase</keyword>
<keyword evidence="10 11" id="KW-0694">RNA-binding</keyword>
<keyword evidence="3 11" id="KW-0698">rRNA processing</keyword>
<dbReference type="CDD" id="cd01027">
    <property type="entry name" value="TOPRIM_RNase_M5_like"/>
    <property type="match status" value="1"/>
</dbReference>
<dbReference type="Pfam" id="PF01751">
    <property type="entry name" value="Toprim"/>
    <property type="match status" value="1"/>
</dbReference>
<keyword evidence="1 11" id="KW-0963">Cytoplasm</keyword>
<comment type="catalytic activity">
    <reaction evidence="11">
        <text>Endonucleolytic cleavage of RNA, removing 21 and 42 nucleotides, respectively, from the 5'- and 3'-termini of a 5S-rRNA precursor.</text>
        <dbReference type="EC" id="3.1.26.8"/>
    </reaction>
</comment>
<evidence type="ECO:0000256" key="9">
    <source>
        <dbReference type="ARBA" id="ARBA00022842"/>
    </source>
</evidence>
<evidence type="ECO:0000256" key="10">
    <source>
        <dbReference type="ARBA" id="ARBA00022884"/>
    </source>
</evidence>
<evidence type="ECO:0000256" key="1">
    <source>
        <dbReference type="ARBA" id="ARBA00022490"/>
    </source>
</evidence>
<comment type="subcellular location">
    <subcellularLocation>
        <location evidence="11">Cytoplasm</location>
    </subcellularLocation>
</comment>
<accession>A0ABQ5JNB4</accession>
<evidence type="ECO:0000256" key="6">
    <source>
        <dbReference type="ARBA" id="ARBA00022730"/>
    </source>
</evidence>
<dbReference type="InterPro" id="IPR004466">
    <property type="entry name" value="RNase_M5"/>
</dbReference>
<dbReference type="Gene3D" id="3.40.1360.10">
    <property type="match status" value="1"/>
</dbReference>
<dbReference type="EC" id="3.1.26.8" evidence="11 12"/>
<evidence type="ECO:0000256" key="11">
    <source>
        <dbReference type="HAMAP-Rule" id="MF_01469"/>
    </source>
</evidence>
<dbReference type="PROSITE" id="PS50880">
    <property type="entry name" value="TOPRIM"/>
    <property type="match status" value="1"/>
</dbReference>
<evidence type="ECO:0000256" key="3">
    <source>
        <dbReference type="ARBA" id="ARBA00022552"/>
    </source>
</evidence>
<dbReference type="EMBL" id="BQXO01000002">
    <property type="protein sequence ID" value="GKT05803.1"/>
    <property type="molecule type" value="Genomic_DNA"/>
</dbReference>
<dbReference type="NCBIfam" id="TIGR00334">
    <property type="entry name" value="5S_RNA_mat_M5"/>
    <property type="match status" value="1"/>
</dbReference>
<keyword evidence="5" id="KW-0479">Metal-binding</keyword>
<reference evidence="14 15" key="1">
    <citation type="submission" date="2022-03" db="EMBL/GenBank/DDBJ databases">
        <title>Draft genome sequence of Furfurilactobacillus curtus JCM 31185.</title>
        <authorList>
            <person name="Suzuki S."/>
            <person name="Endo A."/>
            <person name="Kajikawa A."/>
        </authorList>
    </citation>
    <scope>NUCLEOTIDE SEQUENCE [LARGE SCALE GENOMIC DNA]</scope>
    <source>
        <strain evidence="14 15">JCM 31185</strain>
    </source>
</reference>
<protein>
    <recommendedName>
        <fullName evidence="11 12">Ribonuclease M5</fullName>
        <ecNumber evidence="11 12">3.1.26.8</ecNumber>
    </recommendedName>
    <alternativeName>
        <fullName evidence="11">RNase M5</fullName>
    </alternativeName>
    <alternativeName>
        <fullName evidence="11">Ribosomal RNA terminal maturase M5</fullName>
    </alternativeName>
</protein>
<dbReference type="InterPro" id="IPR034141">
    <property type="entry name" value="TOPRIM_RNase_M5-like"/>
</dbReference>
<sequence>MTKLKEVLVVEGKDDTKRILQAVEADTFETNGSALSQTMLAQLKQLQATRGIIVMTDPDFNGERLRKLISRAVPEAKHAFITRKQGVPENAGGSLGIEHADPAVIQAALAHVATGTDHFEAVIFQSDLLAAHLIGDQTSRQRRERLGELLNLGYVNGKQLLKRLQLFQIPRADFIEAVAQLDQELEGNQHER</sequence>
<comment type="function">
    <text evidence="11">Required for correct processing of both the 5' and 3' ends of 5S rRNA precursor. Cleaves both sides of a double-stranded region yielding mature 5S rRNA in one step.</text>
</comment>
<dbReference type="InterPro" id="IPR025156">
    <property type="entry name" value="RNase_M5_C"/>
</dbReference>
<evidence type="ECO:0000256" key="4">
    <source>
        <dbReference type="ARBA" id="ARBA00022722"/>
    </source>
</evidence>
<dbReference type="HAMAP" id="MF_01469">
    <property type="entry name" value="RNase_M5"/>
    <property type="match status" value="1"/>
</dbReference>
<dbReference type="SUPFAM" id="SSF110455">
    <property type="entry name" value="Toprim domain"/>
    <property type="match status" value="1"/>
</dbReference>
<keyword evidence="9" id="KW-0460">Magnesium</keyword>
<keyword evidence="6 11" id="KW-0699">rRNA-binding</keyword>